<dbReference type="AlphaFoldDB" id="A0A7J7F8D1"/>
<feature type="non-terminal residue" evidence="7">
    <location>
        <position position="1"/>
    </location>
</feature>
<accession>A0A7J7F8D1</accession>
<evidence type="ECO:0000313" key="8">
    <source>
        <dbReference type="Proteomes" id="UP000551758"/>
    </source>
</evidence>
<dbReference type="PANTHER" id="PTHR24300">
    <property type="entry name" value="CYTOCHROME P450 508A4-RELATED"/>
    <property type="match status" value="1"/>
</dbReference>
<evidence type="ECO:0000256" key="5">
    <source>
        <dbReference type="ARBA" id="ARBA00023004"/>
    </source>
</evidence>
<feature type="binding site" description="axial binding residue" evidence="6">
    <location>
        <position position="283"/>
    </location>
    <ligand>
        <name>heme</name>
        <dbReference type="ChEBI" id="CHEBI:30413"/>
    </ligand>
    <ligandPart>
        <name>Fe</name>
        <dbReference type="ChEBI" id="CHEBI:18248"/>
    </ligandPart>
</feature>
<dbReference type="InterPro" id="IPR050182">
    <property type="entry name" value="Cytochrome_P450_fam2"/>
</dbReference>
<comment type="cofactor">
    <cofactor evidence="1 6">
        <name>heme</name>
        <dbReference type="ChEBI" id="CHEBI:30413"/>
    </cofactor>
</comment>
<comment type="caution">
    <text evidence="7">The sequence shown here is derived from an EMBL/GenBank/DDBJ whole genome shotgun (WGS) entry which is preliminary data.</text>
</comment>
<dbReference type="Pfam" id="PF00067">
    <property type="entry name" value="p450"/>
    <property type="match status" value="2"/>
</dbReference>
<dbReference type="Gene3D" id="1.10.630.10">
    <property type="entry name" value="Cytochrome P450"/>
    <property type="match status" value="2"/>
</dbReference>
<dbReference type="InterPro" id="IPR001128">
    <property type="entry name" value="Cyt_P450"/>
</dbReference>
<dbReference type="PRINTS" id="PR00463">
    <property type="entry name" value="EP450I"/>
</dbReference>
<dbReference type="PANTHER" id="PTHR24300:SF153">
    <property type="entry name" value="CYTOCHROME P450 2G1-LIKE-RELATED"/>
    <property type="match status" value="1"/>
</dbReference>
<dbReference type="GO" id="GO:0005506">
    <property type="term" value="F:iron ion binding"/>
    <property type="evidence" value="ECO:0007669"/>
    <property type="project" value="InterPro"/>
</dbReference>
<comment type="similarity">
    <text evidence="2">Belongs to the cytochrome P450 family.</text>
</comment>
<proteinExistence type="inferred from homology"/>
<dbReference type="GO" id="GO:0019373">
    <property type="term" value="P:epoxygenase P450 pathway"/>
    <property type="evidence" value="ECO:0007669"/>
    <property type="project" value="TreeGrafter"/>
</dbReference>
<dbReference type="Proteomes" id="UP000551758">
    <property type="component" value="Unassembled WGS sequence"/>
</dbReference>
<keyword evidence="3 6" id="KW-0349">Heme</keyword>
<gene>
    <name evidence="7" type="ORF">HPG69_018082</name>
</gene>
<sequence>IAFSRDEPWGTLRRFTLTALRDLGLGRRSLGDWIQEEVGCLEEELEKSHGTLFDPTFLIHCSISNIICSVVFGHRFHCQDEDFKTFLGLLAENLKRVDTFWVQLFEVFKKRKAFVAPVVREHEISLDTAQPRDFINAFLIGMQQDGDNQHHPQIWAPDPPEVPQDTELIQQEIDRLVGPKRRPCLGDRAWMLYTDAILHEILRFAAIIPLAMPHAVTQDTQFWGHHIPKGTTVFPLFHSVLHNSDQFQDPASFQPERFLDANRAFRKCPAFLPFSAGQYPCSCPGEGLLCGSREDAFSLCTSFFSISKWLSDCWFGGQMLQARLR</sequence>
<evidence type="ECO:0000313" key="7">
    <source>
        <dbReference type="EMBL" id="KAF5924148.1"/>
    </source>
</evidence>
<keyword evidence="4 6" id="KW-0479">Metal-binding</keyword>
<name>A0A7J7F8D1_DICBM</name>
<organism evidence="7 8">
    <name type="scientific">Diceros bicornis minor</name>
    <name type="common">South-central black rhinoceros</name>
    <dbReference type="NCBI Taxonomy" id="77932"/>
    <lineage>
        <taxon>Eukaryota</taxon>
        <taxon>Metazoa</taxon>
        <taxon>Chordata</taxon>
        <taxon>Craniata</taxon>
        <taxon>Vertebrata</taxon>
        <taxon>Euteleostomi</taxon>
        <taxon>Mammalia</taxon>
        <taxon>Eutheria</taxon>
        <taxon>Laurasiatheria</taxon>
        <taxon>Perissodactyla</taxon>
        <taxon>Rhinocerotidae</taxon>
        <taxon>Diceros</taxon>
    </lineage>
</organism>
<dbReference type="GO" id="GO:0006805">
    <property type="term" value="P:xenobiotic metabolic process"/>
    <property type="evidence" value="ECO:0007669"/>
    <property type="project" value="TreeGrafter"/>
</dbReference>
<dbReference type="GO" id="GO:0020037">
    <property type="term" value="F:heme binding"/>
    <property type="evidence" value="ECO:0007669"/>
    <property type="project" value="InterPro"/>
</dbReference>
<evidence type="ECO:0000256" key="4">
    <source>
        <dbReference type="ARBA" id="ARBA00022723"/>
    </source>
</evidence>
<evidence type="ECO:0000256" key="1">
    <source>
        <dbReference type="ARBA" id="ARBA00001971"/>
    </source>
</evidence>
<dbReference type="GO" id="GO:0016712">
    <property type="term" value="F:oxidoreductase activity, acting on paired donors, with incorporation or reduction of molecular oxygen, reduced flavin or flavoprotein as one donor, and incorporation of one atom of oxygen"/>
    <property type="evidence" value="ECO:0007669"/>
    <property type="project" value="TreeGrafter"/>
</dbReference>
<reference evidence="7 8" key="1">
    <citation type="journal article" date="2020" name="Mol. Biol. Evol.">
        <title>Interspecific Gene Flow and the Evolution of Specialization in Black and White Rhinoceros.</title>
        <authorList>
            <person name="Moodley Y."/>
            <person name="Westbury M.V."/>
            <person name="Russo I.M."/>
            <person name="Gopalakrishnan S."/>
            <person name="Rakotoarivelo A."/>
            <person name="Olsen R.A."/>
            <person name="Prost S."/>
            <person name="Tunstall T."/>
            <person name="Ryder O.A."/>
            <person name="Dalen L."/>
            <person name="Bruford M.W."/>
        </authorList>
    </citation>
    <scope>NUCLEOTIDE SEQUENCE [LARGE SCALE GENOMIC DNA]</scope>
    <source>
        <strain evidence="7">SBR-YM</strain>
        <tissue evidence="7">Skin</tissue>
    </source>
</reference>
<keyword evidence="5 6" id="KW-0408">Iron</keyword>
<dbReference type="GO" id="GO:0008392">
    <property type="term" value="F:arachidonate epoxygenase activity"/>
    <property type="evidence" value="ECO:0007669"/>
    <property type="project" value="TreeGrafter"/>
</dbReference>
<dbReference type="InterPro" id="IPR036396">
    <property type="entry name" value="Cyt_P450_sf"/>
</dbReference>
<evidence type="ECO:0000256" key="6">
    <source>
        <dbReference type="PIRSR" id="PIRSR602401-1"/>
    </source>
</evidence>
<evidence type="ECO:0000256" key="3">
    <source>
        <dbReference type="ARBA" id="ARBA00022617"/>
    </source>
</evidence>
<keyword evidence="8" id="KW-1185">Reference proteome</keyword>
<evidence type="ECO:0000256" key="2">
    <source>
        <dbReference type="ARBA" id="ARBA00010617"/>
    </source>
</evidence>
<protein>
    <recommendedName>
        <fullName evidence="9">Cytochrome P450</fullName>
    </recommendedName>
</protein>
<dbReference type="SUPFAM" id="SSF48264">
    <property type="entry name" value="Cytochrome P450"/>
    <property type="match status" value="1"/>
</dbReference>
<dbReference type="InterPro" id="IPR002401">
    <property type="entry name" value="Cyt_P450_E_grp-I"/>
</dbReference>
<dbReference type="GO" id="GO:0005737">
    <property type="term" value="C:cytoplasm"/>
    <property type="evidence" value="ECO:0007669"/>
    <property type="project" value="TreeGrafter"/>
</dbReference>
<dbReference type="EMBL" id="JACDTQ010001059">
    <property type="protein sequence ID" value="KAF5924148.1"/>
    <property type="molecule type" value="Genomic_DNA"/>
</dbReference>
<evidence type="ECO:0008006" key="9">
    <source>
        <dbReference type="Google" id="ProtNLM"/>
    </source>
</evidence>